<dbReference type="Proteomes" id="UP000015354">
    <property type="component" value="Unassembled WGS sequence"/>
</dbReference>
<proteinExistence type="predicted"/>
<comment type="caution">
    <text evidence="3">The sequence shown here is derived from an EMBL/GenBank/DDBJ whole genome shotgun (WGS) entry which is preliminary data.</text>
</comment>
<feature type="transmembrane region" description="Helical" evidence="2">
    <location>
        <begin position="47"/>
        <end position="68"/>
    </location>
</feature>
<evidence type="ECO:0000256" key="2">
    <source>
        <dbReference type="SAM" id="Phobius"/>
    </source>
</evidence>
<keyword evidence="2" id="KW-1133">Transmembrane helix</keyword>
<feature type="region of interest" description="Disordered" evidence="1">
    <location>
        <begin position="575"/>
        <end position="594"/>
    </location>
</feature>
<protein>
    <submittedName>
        <fullName evidence="3">Uncharacterized protein</fullName>
    </submittedName>
</protein>
<feature type="transmembrane region" description="Helical" evidence="2">
    <location>
        <begin position="12"/>
        <end position="40"/>
    </location>
</feature>
<reference evidence="3 4" key="1">
    <citation type="journal article" date="2013" name="PLoS ONE">
        <title>Predicting the Proteins of Angomonas deanei, Strigomonas culicis and Their Respective Endosymbionts Reveals New Aspects of the Trypanosomatidae Family.</title>
        <authorList>
            <person name="Motta M.C."/>
            <person name="Martins A.C."/>
            <person name="de Souza S.S."/>
            <person name="Catta-Preta C.M."/>
            <person name="Silva R."/>
            <person name="Klein C.C."/>
            <person name="de Almeida L.G."/>
            <person name="de Lima Cunha O."/>
            <person name="Ciapina L.P."/>
            <person name="Brocchi M."/>
            <person name="Colabardini A.C."/>
            <person name="de Araujo Lima B."/>
            <person name="Machado C.R."/>
            <person name="de Almeida Soares C.M."/>
            <person name="Probst C.M."/>
            <person name="de Menezes C.B."/>
            <person name="Thompson C.E."/>
            <person name="Bartholomeu D.C."/>
            <person name="Gradia D.F."/>
            <person name="Pavoni D.P."/>
            <person name="Grisard E.C."/>
            <person name="Fantinatti-Garboggini F."/>
            <person name="Marchini F.K."/>
            <person name="Rodrigues-Luiz G.F."/>
            <person name="Wagner G."/>
            <person name="Goldman G.H."/>
            <person name="Fietto J.L."/>
            <person name="Elias M.C."/>
            <person name="Goldman M.H."/>
            <person name="Sagot M.F."/>
            <person name="Pereira M."/>
            <person name="Stoco P.H."/>
            <person name="de Mendonca-Neto R.P."/>
            <person name="Teixeira S.M."/>
            <person name="Maciel T.E."/>
            <person name="de Oliveira Mendes T.A."/>
            <person name="Urmenyi T.P."/>
            <person name="de Souza W."/>
            <person name="Schenkman S."/>
            <person name="de Vasconcelos A.T."/>
        </authorList>
    </citation>
    <scope>NUCLEOTIDE SEQUENCE [LARGE SCALE GENOMIC DNA]</scope>
</reference>
<evidence type="ECO:0000256" key="1">
    <source>
        <dbReference type="SAM" id="MobiDB-lite"/>
    </source>
</evidence>
<sequence>MLLHPGRLRSLLAGLLVRFLLLLLLRLLVLLVVGIALLLVRLFSVRVVVFLLLLFCLRDLYDFLLVAGGRLRLVRRQRVLALRVLQQLLGHSLHAAVAVALRRLELSQQRRKPIPVGCPARAVELRHQLGGRRRQQRVGDRRRQQRRRAAEDGYLLVRQHDRRREPGGDDRPRVLLRAGRAAVIDLLHLQRRKGVHDLLFAQHVEAELVPQRLVDEVLEVEGKAVEETVDLVQRLIRLLHTAVLWQVLRPAAEDADLRVVHRHQLVRLHLVEVKVLRQRRRRRRRRRRVILLVRAGLRAVARVGAAVVGEGYVEAPDLAGLQHAVRHVLLRLRHHDAAVDDAGLKAVRHPALDAVREHALERLHAVAAADRRDGIREVHVEGVRRNRGQQHLQRAARRLIRGDRGHVKRRAGRVGSGRHEDGARGADRVAIQVCAKVHLHDVVAAQHRRLAVAEGRVMAQHFVDRHVRREAQAPRQPLLLRAAVLPRPLEEHLHALLQLLVAEVAQRLGGGARHASRGDELQHLLDCLAHRDVLVHHVVVARGLLVVLAVLQVRLQLLLQTVYLLAEEGTDARRPLPRRCGASGGGRRRPRAAP</sequence>
<dbReference type="EMBL" id="ATMH01005769">
    <property type="protein sequence ID" value="EPY27402.1"/>
    <property type="molecule type" value="Genomic_DNA"/>
</dbReference>
<evidence type="ECO:0000313" key="4">
    <source>
        <dbReference type="Proteomes" id="UP000015354"/>
    </source>
</evidence>
<evidence type="ECO:0000313" key="3">
    <source>
        <dbReference type="EMBL" id="EPY27402.1"/>
    </source>
</evidence>
<accession>S9U9F4</accession>
<keyword evidence="2" id="KW-0472">Membrane</keyword>
<keyword evidence="2" id="KW-0812">Transmembrane</keyword>
<organism evidence="3 4">
    <name type="scientific">Strigomonas culicis</name>
    <dbReference type="NCBI Taxonomy" id="28005"/>
    <lineage>
        <taxon>Eukaryota</taxon>
        <taxon>Discoba</taxon>
        <taxon>Euglenozoa</taxon>
        <taxon>Kinetoplastea</taxon>
        <taxon>Metakinetoplastina</taxon>
        <taxon>Trypanosomatida</taxon>
        <taxon>Trypanosomatidae</taxon>
        <taxon>Strigomonadinae</taxon>
        <taxon>Strigomonas</taxon>
    </lineage>
</organism>
<dbReference type="AlphaFoldDB" id="S9U9F4"/>
<gene>
    <name evidence="3" type="ORF">STCU_05769</name>
</gene>
<keyword evidence="4" id="KW-1185">Reference proteome</keyword>
<name>S9U9F4_9TRYP</name>